<dbReference type="EMBL" id="JABSTU010000001">
    <property type="protein sequence ID" value="KAH8042374.1"/>
    <property type="molecule type" value="Genomic_DNA"/>
</dbReference>
<evidence type="ECO:0000256" key="5">
    <source>
        <dbReference type="ARBA" id="ARBA00074390"/>
    </source>
</evidence>
<evidence type="ECO:0000313" key="10">
    <source>
        <dbReference type="Proteomes" id="UP000821866"/>
    </source>
</evidence>
<evidence type="ECO:0000256" key="3">
    <source>
        <dbReference type="ARBA" id="ARBA00061455"/>
    </source>
</evidence>
<evidence type="ECO:0000256" key="1">
    <source>
        <dbReference type="ARBA" id="ARBA00022884"/>
    </source>
</evidence>
<dbReference type="GO" id="GO:0071013">
    <property type="term" value="C:catalytic step 2 spliceosome"/>
    <property type="evidence" value="ECO:0007669"/>
    <property type="project" value="TreeGrafter"/>
</dbReference>
<evidence type="ECO:0000256" key="7">
    <source>
        <dbReference type="SAM" id="MobiDB-lite"/>
    </source>
</evidence>
<evidence type="ECO:0000256" key="6">
    <source>
        <dbReference type="PROSITE-ProRule" id="PRU00176"/>
    </source>
</evidence>
<evidence type="ECO:0000256" key="2">
    <source>
        <dbReference type="ARBA" id="ARBA00053249"/>
    </source>
</evidence>
<evidence type="ECO:0000313" key="9">
    <source>
        <dbReference type="EMBL" id="KAH8042374.1"/>
    </source>
</evidence>
<dbReference type="InterPro" id="IPR000504">
    <property type="entry name" value="RRM_dom"/>
</dbReference>
<feature type="domain" description="RRM" evidence="8">
    <location>
        <begin position="116"/>
        <end position="194"/>
    </location>
</feature>
<feature type="region of interest" description="Disordered" evidence="7">
    <location>
        <begin position="371"/>
        <end position="404"/>
    </location>
</feature>
<comment type="caution">
    <text evidence="9">The sequence shown here is derived from an EMBL/GenBank/DDBJ whole genome shotgun (WGS) entry which is preliminary data.</text>
</comment>
<dbReference type="InterPro" id="IPR012677">
    <property type="entry name" value="Nucleotide-bd_a/b_plait_sf"/>
</dbReference>
<feature type="compositionally biased region" description="Low complexity" evidence="7">
    <location>
        <begin position="373"/>
        <end position="384"/>
    </location>
</feature>
<dbReference type="VEuPathDB" id="VectorBase:LOC119187353"/>
<dbReference type="AlphaFoldDB" id="A0A9J6F7N9"/>
<reference evidence="9" key="1">
    <citation type="journal article" date="2020" name="Cell">
        <title>Large-Scale Comparative Analyses of Tick Genomes Elucidate Their Genetic Diversity and Vector Capacities.</title>
        <authorList>
            <consortium name="Tick Genome and Microbiome Consortium (TIGMIC)"/>
            <person name="Jia N."/>
            <person name="Wang J."/>
            <person name="Shi W."/>
            <person name="Du L."/>
            <person name="Sun Y."/>
            <person name="Zhan W."/>
            <person name="Jiang J.F."/>
            <person name="Wang Q."/>
            <person name="Zhang B."/>
            <person name="Ji P."/>
            <person name="Bell-Sakyi L."/>
            <person name="Cui X.M."/>
            <person name="Yuan T.T."/>
            <person name="Jiang B.G."/>
            <person name="Yang W.F."/>
            <person name="Lam T.T."/>
            <person name="Chang Q.C."/>
            <person name="Ding S.J."/>
            <person name="Wang X.J."/>
            <person name="Zhu J.G."/>
            <person name="Ruan X.D."/>
            <person name="Zhao L."/>
            <person name="Wei J.T."/>
            <person name="Ye R.Z."/>
            <person name="Que T.C."/>
            <person name="Du C.H."/>
            <person name="Zhou Y.H."/>
            <person name="Cheng J.X."/>
            <person name="Dai P.F."/>
            <person name="Guo W.B."/>
            <person name="Han X.H."/>
            <person name="Huang E.J."/>
            <person name="Li L.F."/>
            <person name="Wei W."/>
            <person name="Gao Y.C."/>
            <person name="Liu J.Z."/>
            <person name="Shao H.Z."/>
            <person name="Wang X."/>
            <person name="Wang C.C."/>
            <person name="Yang T.C."/>
            <person name="Huo Q.B."/>
            <person name="Li W."/>
            <person name="Chen H.Y."/>
            <person name="Chen S.E."/>
            <person name="Zhou L.G."/>
            <person name="Ni X.B."/>
            <person name="Tian J.H."/>
            <person name="Sheng Y."/>
            <person name="Liu T."/>
            <person name="Pan Y.S."/>
            <person name="Xia L.Y."/>
            <person name="Li J."/>
            <person name="Zhao F."/>
            <person name="Cao W.C."/>
        </authorList>
    </citation>
    <scope>NUCLEOTIDE SEQUENCE</scope>
    <source>
        <strain evidence="9">Rmic-2018</strain>
    </source>
</reference>
<dbReference type="GO" id="GO:0005654">
    <property type="term" value="C:nucleoplasm"/>
    <property type="evidence" value="ECO:0007669"/>
    <property type="project" value="UniProtKB-ARBA"/>
</dbReference>
<comment type="subunit">
    <text evidence="4">Part of the activated spliceosome B/catalytic step 1 spliceosome, one of the forms of the spliceosome which has a well-formed active site but still cannot catalyze the branching reaction and is composed of at least 52 proteins, the U2, U5 and U6 snRNAs and the pre-mRNA. Component of the minor spliceosome, which splices U12-type introns.</text>
</comment>
<feature type="region of interest" description="Disordered" evidence="7">
    <location>
        <begin position="215"/>
        <end position="356"/>
    </location>
</feature>
<comment type="function">
    <text evidence="2">Involved in pre-mRNA splicing as component of the activated spliceosome. As a component of the minor spliceosome, involved in the splicing of U12-type introns in pre-mRNAs.</text>
</comment>
<dbReference type="PANTHER" id="PTHR45880:SF1">
    <property type="entry name" value="RNA-BINDING MOTIF PROTEIN, X-LINKED 2"/>
    <property type="match status" value="1"/>
</dbReference>
<feature type="compositionally biased region" description="Basic residues" evidence="7">
    <location>
        <begin position="261"/>
        <end position="290"/>
    </location>
</feature>
<dbReference type="SMART" id="SM00360">
    <property type="entry name" value="RRM"/>
    <property type="match status" value="1"/>
</dbReference>
<protein>
    <recommendedName>
        <fullName evidence="5">RNA-binding motif protein, X-linked 2</fullName>
    </recommendedName>
</protein>
<dbReference type="CDD" id="cd12411">
    <property type="entry name" value="RRM_ist3_like"/>
    <property type="match status" value="1"/>
</dbReference>
<accession>A0A9J6F7N9</accession>
<dbReference type="InterPro" id="IPR035979">
    <property type="entry name" value="RBD_domain_sf"/>
</dbReference>
<proteinExistence type="inferred from homology"/>
<name>A0A9J6F7N9_RHIMP</name>
<comment type="similarity">
    <text evidence="3">Belongs to the IST3 family.</text>
</comment>
<dbReference type="Gene3D" id="3.30.70.330">
    <property type="match status" value="1"/>
</dbReference>
<dbReference type="PANTHER" id="PTHR45880">
    <property type="entry name" value="RNA-BINDING MOTIF PROTEIN, X-LINKED 2"/>
    <property type="match status" value="1"/>
</dbReference>
<evidence type="ECO:0000256" key="4">
    <source>
        <dbReference type="ARBA" id="ARBA00064744"/>
    </source>
</evidence>
<reference evidence="9" key="2">
    <citation type="submission" date="2021-09" db="EMBL/GenBank/DDBJ databases">
        <authorList>
            <person name="Jia N."/>
            <person name="Wang J."/>
            <person name="Shi W."/>
            <person name="Du L."/>
            <person name="Sun Y."/>
            <person name="Zhan W."/>
            <person name="Jiang J."/>
            <person name="Wang Q."/>
            <person name="Zhang B."/>
            <person name="Ji P."/>
            <person name="Sakyi L.B."/>
            <person name="Cui X."/>
            <person name="Yuan T."/>
            <person name="Jiang B."/>
            <person name="Yang W."/>
            <person name="Lam T.T.-Y."/>
            <person name="Chang Q."/>
            <person name="Ding S."/>
            <person name="Wang X."/>
            <person name="Zhu J."/>
            <person name="Ruan X."/>
            <person name="Zhao L."/>
            <person name="Wei J."/>
            <person name="Que T."/>
            <person name="Du C."/>
            <person name="Cheng J."/>
            <person name="Dai P."/>
            <person name="Han X."/>
            <person name="Huang E."/>
            <person name="Gao Y."/>
            <person name="Liu J."/>
            <person name="Shao H."/>
            <person name="Ye R."/>
            <person name="Li L."/>
            <person name="Wei W."/>
            <person name="Wang X."/>
            <person name="Wang C."/>
            <person name="Huo Q."/>
            <person name="Li W."/>
            <person name="Guo W."/>
            <person name="Chen H."/>
            <person name="Chen S."/>
            <person name="Zhou L."/>
            <person name="Zhou L."/>
            <person name="Ni X."/>
            <person name="Tian J."/>
            <person name="Zhou Y."/>
            <person name="Sheng Y."/>
            <person name="Liu T."/>
            <person name="Pan Y."/>
            <person name="Xia L."/>
            <person name="Li J."/>
            <person name="Zhao F."/>
            <person name="Cao W."/>
        </authorList>
    </citation>
    <scope>NUCLEOTIDE SEQUENCE</scope>
    <source>
        <strain evidence="9">Rmic-2018</strain>
        <tissue evidence="9">Larvae</tissue>
    </source>
</reference>
<feature type="compositionally biased region" description="Basic and acidic residues" evidence="7">
    <location>
        <begin position="251"/>
        <end position="260"/>
    </location>
</feature>
<dbReference type="GO" id="GO:0071011">
    <property type="term" value="C:precatalytic spliceosome"/>
    <property type="evidence" value="ECO:0007669"/>
    <property type="project" value="TreeGrafter"/>
</dbReference>
<dbReference type="PROSITE" id="PS50102">
    <property type="entry name" value="RRM"/>
    <property type="match status" value="1"/>
</dbReference>
<dbReference type="Pfam" id="PF00076">
    <property type="entry name" value="RRM_1"/>
    <property type="match status" value="1"/>
</dbReference>
<dbReference type="SUPFAM" id="SSF54928">
    <property type="entry name" value="RNA-binding domain, RBD"/>
    <property type="match status" value="1"/>
</dbReference>
<dbReference type="InterPro" id="IPR051847">
    <property type="entry name" value="RNA_proc/Spliceosome_comp"/>
</dbReference>
<dbReference type="Proteomes" id="UP000821866">
    <property type="component" value="Chromosome 1"/>
</dbReference>
<feature type="compositionally biased region" description="Low complexity" evidence="7">
    <location>
        <begin position="294"/>
        <end position="303"/>
    </location>
</feature>
<keyword evidence="10" id="KW-1185">Reference proteome</keyword>
<dbReference type="FunFam" id="3.30.70.330:FF:000218">
    <property type="entry name" value="RNA-binding motif protein, X-linked 2"/>
    <property type="match status" value="1"/>
</dbReference>
<feature type="compositionally biased region" description="Low complexity" evidence="7">
    <location>
        <begin position="312"/>
        <end position="327"/>
    </location>
</feature>
<sequence length="480" mass="52519">MCPARPQRKQIGLSSAVRHSDGFLVRIEYGRRRLMSTEAIEGPVLSRVGAVDRIPRLGNSWRTTAWIKATAGVEASGNVGLLAAGNVKNITKLNETELKLGVTEKTSWHKKYKDSAWIFIGGLDYQLTEGDVICVFSQYGEVVNINLIRDKKTGKSKGYCFLCYEDQRSTVLSVDNLNGISLCKRTIRVDHVENYKPPKDSEDLDAVMAKLHREGCAPETVARDEHKSEDDSEEEMVTEDGPQKAPPPADSRGDDPEYAKRLKKEKKKLKKERKKKKRLKREKRKLKRMAAKTGSNSSSHNQAGSGGGGGQSSESASSGDSGSASENTPVRPQSPPSPQKGAGEGPPPANGLPRQPITGIQSRLVKLAMADYPLSPVRPRSPSPSDRKRRTPPAGYRSPSFQSQPVQCSDRQALISGLCLHHPLAVLPVVQAFSALLVHDHGLRVHHTVHLALITPHQALHFADPQAHDEGHPALLFGDP</sequence>
<dbReference type="GO" id="GO:0003723">
    <property type="term" value="F:RNA binding"/>
    <property type="evidence" value="ECO:0007669"/>
    <property type="project" value="UniProtKB-UniRule"/>
</dbReference>
<dbReference type="GO" id="GO:0005686">
    <property type="term" value="C:U2 snRNP"/>
    <property type="evidence" value="ECO:0007669"/>
    <property type="project" value="TreeGrafter"/>
</dbReference>
<evidence type="ECO:0000259" key="8">
    <source>
        <dbReference type="PROSITE" id="PS50102"/>
    </source>
</evidence>
<dbReference type="GO" id="GO:0000398">
    <property type="term" value="P:mRNA splicing, via spliceosome"/>
    <property type="evidence" value="ECO:0007669"/>
    <property type="project" value="InterPro"/>
</dbReference>
<dbReference type="InterPro" id="IPR045844">
    <property type="entry name" value="RRM_Ist3-like"/>
</dbReference>
<keyword evidence="1 6" id="KW-0694">RNA-binding</keyword>
<gene>
    <name evidence="9" type="ORF">HPB51_022182</name>
</gene>
<feature type="compositionally biased region" description="Basic and acidic residues" evidence="7">
    <location>
        <begin position="215"/>
        <end position="229"/>
    </location>
</feature>
<organism evidence="9 10">
    <name type="scientific">Rhipicephalus microplus</name>
    <name type="common">Cattle tick</name>
    <name type="synonym">Boophilus microplus</name>
    <dbReference type="NCBI Taxonomy" id="6941"/>
    <lineage>
        <taxon>Eukaryota</taxon>
        <taxon>Metazoa</taxon>
        <taxon>Ecdysozoa</taxon>
        <taxon>Arthropoda</taxon>
        <taxon>Chelicerata</taxon>
        <taxon>Arachnida</taxon>
        <taxon>Acari</taxon>
        <taxon>Parasitiformes</taxon>
        <taxon>Ixodida</taxon>
        <taxon>Ixodoidea</taxon>
        <taxon>Ixodidae</taxon>
        <taxon>Rhipicephalinae</taxon>
        <taxon>Rhipicephalus</taxon>
        <taxon>Boophilus</taxon>
    </lineage>
</organism>